<dbReference type="InterPro" id="IPR014026">
    <property type="entry name" value="UDP-Glc/GDP-Man_DH_dimer"/>
</dbReference>
<dbReference type="InterPro" id="IPR014027">
    <property type="entry name" value="UDP-Glc/GDP-Man_DH_C"/>
</dbReference>
<evidence type="ECO:0000313" key="6">
    <source>
        <dbReference type="EMBL" id="MBJ6749672.1"/>
    </source>
</evidence>
<evidence type="ECO:0000256" key="1">
    <source>
        <dbReference type="ARBA" id="ARBA00006601"/>
    </source>
</evidence>
<evidence type="ECO:0000256" key="4">
    <source>
        <dbReference type="PIRNR" id="PIRNR000124"/>
    </source>
</evidence>
<sequence length="428" mass="46888">MNHNRIISVIGLGYVGLPVAVAFGKVQKTYGFDINAARIEELKSGHDRTEEVTPGELREAHIVFTDSIDVLREADFHIVAVPTPVDSANQPDLTPMLRASETVGKALKKGDIVVYESTVYPGVTEEECVPILERVSGLACGTDFCVGYSPERINPGDKEHTFTKIKKVVSGQDAATLEIVAQVYESVVTAGVHRAPSIMVAEAAKVIENTQRDLNIALMNELALIFDRMGIDTNSVLEAAGTKWNFLKFQPGLVGGHCIGVDPYYLTHKAEKLGYIPQVILAGRRINDGMGKFIAQRTVKEMIRSGHNVLGSRVTVLGLTFKEDCPDLRNSKVIDIIHELKDYGLEVQVCDPLADPEEAAHEYGVTLVPAEKLQIAETVVVAVAHKEYRALSPEQIKGMMNGSPLVIDVKGIFKPEQLAEQGIRLWRL</sequence>
<reference evidence="6 7" key="1">
    <citation type="submission" date="2020-12" db="EMBL/GenBank/DDBJ databases">
        <title>Geomonas sp. Red421, isolated from paddy soil.</title>
        <authorList>
            <person name="Xu Z."/>
            <person name="Zhang Z."/>
            <person name="Masuda Y."/>
            <person name="Itoh H."/>
            <person name="Senoo K."/>
        </authorList>
    </citation>
    <scope>NUCLEOTIDE SEQUENCE [LARGE SCALE GENOMIC DNA]</scope>
    <source>
        <strain evidence="6 7">Red421</strain>
    </source>
</reference>
<dbReference type="InterPro" id="IPR001732">
    <property type="entry name" value="UDP-Glc/GDP-Man_DH_N"/>
</dbReference>
<dbReference type="InterPro" id="IPR036220">
    <property type="entry name" value="UDP-Glc/GDP-Man_DH_C_sf"/>
</dbReference>
<dbReference type="RefSeq" id="WP_199388195.1">
    <property type="nucleotide sequence ID" value="NZ_JAEMHL010000002.1"/>
</dbReference>
<comment type="similarity">
    <text evidence="1 4">Belongs to the UDP-glucose/GDP-mannose dehydrogenase family.</text>
</comment>
<dbReference type="InterPro" id="IPR008927">
    <property type="entry name" value="6-PGluconate_DH-like_C_sf"/>
</dbReference>
<evidence type="ECO:0000259" key="5">
    <source>
        <dbReference type="SMART" id="SM00984"/>
    </source>
</evidence>
<accession>A0ABS0YCM3</accession>
<dbReference type="Pfam" id="PF00984">
    <property type="entry name" value="UDPG_MGDP_dh"/>
    <property type="match status" value="1"/>
</dbReference>
<comment type="caution">
    <text evidence="6">The sequence shown here is derived from an EMBL/GenBank/DDBJ whole genome shotgun (WGS) entry which is preliminary data.</text>
</comment>
<keyword evidence="2" id="KW-0560">Oxidoreductase</keyword>
<name>A0ABS0YCM3_9BACT</name>
<dbReference type="EMBL" id="JAEMHL010000002">
    <property type="protein sequence ID" value="MBJ6749672.1"/>
    <property type="molecule type" value="Genomic_DNA"/>
</dbReference>
<dbReference type="NCBIfam" id="TIGR03026">
    <property type="entry name" value="NDP-sugDHase"/>
    <property type="match status" value="1"/>
</dbReference>
<dbReference type="SMART" id="SM00984">
    <property type="entry name" value="UDPG_MGDP_dh_C"/>
    <property type="match status" value="1"/>
</dbReference>
<dbReference type="PIRSF" id="PIRSF500136">
    <property type="entry name" value="UDP_ManNAc_DH"/>
    <property type="match status" value="1"/>
</dbReference>
<protein>
    <submittedName>
        <fullName evidence="6">Nucleotide sugar dehydrogenase</fullName>
    </submittedName>
</protein>
<evidence type="ECO:0000256" key="3">
    <source>
        <dbReference type="ARBA" id="ARBA00023027"/>
    </source>
</evidence>
<dbReference type="Proteomes" id="UP000614714">
    <property type="component" value="Unassembled WGS sequence"/>
</dbReference>
<dbReference type="Pfam" id="PF03720">
    <property type="entry name" value="UDPG_MGDP_dh_C"/>
    <property type="match status" value="1"/>
</dbReference>
<dbReference type="PANTHER" id="PTHR43491">
    <property type="entry name" value="UDP-N-ACETYL-D-MANNOSAMINE DEHYDROGENASE"/>
    <property type="match status" value="1"/>
</dbReference>
<organism evidence="6 7">
    <name type="scientific">Geomonas anaerohicana</name>
    <dbReference type="NCBI Taxonomy" id="2798583"/>
    <lineage>
        <taxon>Bacteria</taxon>
        <taxon>Pseudomonadati</taxon>
        <taxon>Thermodesulfobacteriota</taxon>
        <taxon>Desulfuromonadia</taxon>
        <taxon>Geobacterales</taxon>
        <taxon>Geobacteraceae</taxon>
        <taxon>Geomonas</taxon>
    </lineage>
</organism>
<dbReference type="SUPFAM" id="SSF52413">
    <property type="entry name" value="UDP-glucose/GDP-mannose dehydrogenase C-terminal domain"/>
    <property type="match status" value="1"/>
</dbReference>
<dbReference type="SUPFAM" id="SSF51735">
    <property type="entry name" value="NAD(P)-binding Rossmann-fold domains"/>
    <property type="match status" value="1"/>
</dbReference>
<dbReference type="Pfam" id="PF03721">
    <property type="entry name" value="UDPG_MGDP_dh_N"/>
    <property type="match status" value="1"/>
</dbReference>
<feature type="domain" description="UDP-glucose/GDP-mannose dehydrogenase C-terminal" evidence="5">
    <location>
        <begin position="315"/>
        <end position="415"/>
    </location>
</feature>
<evidence type="ECO:0000256" key="2">
    <source>
        <dbReference type="ARBA" id="ARBA00023002"/>
    </source>
</evidence>
<keyword evidence="7" id="KW-1185">Reference proteome</keyword>
<evidence type="ECO:0000313" key="7">
    <source>
        <dbReference type="Proteomes" id="UP000614714"/>
    </source>
</evidence>
<dbReference type="PIRSF" id="PIRSF000124">
    <property type="entry name" value="UDPglc_GDPman_dh"/>
    <property type="match status" value="1"/>
</dbReference>
<dbReference type="InterPro" id="IPR036291">
    <property type="entry name" value="NAD(P)-bd_dom_sf"/>
</dbReference>
<dbReference type="InterPro" id="IPR017476">
    <property type="entry name" value="UDP-Glc/GDP-Man"/>
</dbReference>
<keyword evidence="3" id="KW-0520">NAD</keyword>
<dbReference type="Gene3D" id="3.40.50.720">
    <property type="entry name" value="NAD(P)-binding Rossmann-like Domain"/>
    <property type="match status" value="2"/>
</dbReference>
<gene>
    <name evidence="6" type="ORF">JFN91_05560</name>
</gene>
<proteinExistence type="inferred from homology"/>
<dbReference type="InterPro" id="IPR028359">
    <property type="entry name" value="UDP_ManNAc/GlcNAc_DH"/>
</dbReference>
<dbReference type="PANTHER" id="PTHR43491:SF2">
    <property type="entry name" value="UDP-N-ACETYL-D-MANNOSAMINE DEHYDROGENASE"/>
    <property type="match status" value="1"/>
</dbReference>
<dbReference type="SUPFAM" id="SSF48179">
    <property type="entry name" value="6-phosphogluconate dehydrogenase C-terminal domain-like"/>
    <property type="match status" value="1"/>
</dbReference>